<reference evidence="4" key="3">
    <citation type="submission" date="2025-04" db="UniProtKB">
        <authorList>
            <consortium name="RefSeq"/>
        </authorList>
    </citation>
    <scope>IDENTIFICATION</scope>
    <source>
        <strain evidence="4">CBS 304.34</strain>
    </source>
</reference>
<dbReference type="InterPro" id="IPR045518">
    <property type="entry name" value="2EXR"/>
</dbReference>
<dbReference type="AlphaFoldDB" id="A0A6A6YHP6"/>
<evidence type="ECO:0000313" key="2">
    <source>
        <dbReference type="EMBL" id="KAF2808109.1"/>
    </source>
</evidence>
<sequence length="241" mass="27785">MSAGIGKGAQQSIAERLDDAPPTLPPFMRLPLEMRRKIYQYLLKAVLYIVLSPMRTQLGWEIHGKSRFCKYRYERGRLRSPLFPAILGVNHQIHIEATDVLYGENFFMLHYDAGVRNGQPLRAKLPNYFDKIKNVWVSTEDMSDLVADDFPQSLQTMRLFSSMNVTHKRHVCHGFQLVAALRRAGLQMIEFDEQYKSLGEFKPLLVCLMNKGEKEVYRRLKQSGVEKPGTLTREMANLHLG</sequence>
<dbReference type="InterPro" id="IPR038883">
    <property type="entry name" value="AN11006-like"/>
</dbReference>
<dbReference type="RefSeq" id="XP_033575073.1">
    <property type="nucleotide sequence ID" value="XM_033720445.1"/>
</dbReference>
<dbReference type="Proteomes" id="UP000504636">
    <property type="component" value="Unplaced"/>
</dbReference>
<dbReference type="EMBL" id="MU003704">
    <property type="protein sequence ID" value="KAF2808109.1"/>
    <property type="molecule type" value="Genomic_DNA"/>
</dbReference>
<reference evidence="4" key="2">
    <citation type="submission" date="2020-04" db="EMBL/GenBank/DDBJ databases">
        <authorList>
            <consortium name="NCBI Genome Project"/>
        </authorList>
    </citation>
    <scope>NUCLEOTIDE SEQUENCE</scope>
    <source>
        <strain evidence="4">CBS 304.34</strain>
    </source>
</reference>
<feature type="non-terminal residue" evidence="2">
    <location>
        <position position="241"/>
    </location>
</feature>
<accession>A0A6A6YHP6</accession>
<dbReference type="PANTHER" id="PTHR42085:SF7">
    <property type="entry name" value="F-BOX DOMAIN-CONTAINING PROTEIN"/>
    <property type="match status" value="1"/>
</dbReference>
<keyword evidence="3" id="KW-1185">Reference proteome</keyword>
<proteinExistence type="predicted"/>
<evidence type="ECO:0000313" key="4">
    <source>
        <dbReference type="RefSeq" id="XP_033575073.1"/>
    </source>
</evidence>
<reference evidence="2 4" key="1">
    <citation type="journal article" date="2020" name="Stud. Mycol.">
        <title>101 Dothideomycetes genomes: a test case for predicting lifestyles and emergence of pathogens.</title>
        <authorList>
            <person name="Haridas S."/>
            <person name="Albert R."/>
            <person name="Binder M."/>
            <person name="Bloem J."/>
            <person name="Labutti K."/>
            <person name="Salamov A."/>
            <person name="Andreopoulos B."/>
            <person name="Baker S."/>
            <person name="Barry K."/>
            <person name="Bills G."/>
            <person name="Bluhm B."/>
            <person name="Cannon C."/>
            <person name="Castanera R."/>
            <person name="Culley D."/>
            <person name="Daum C."/>
            <person name="Ezra D."/>
            <person name="Gonzalez J."/>
            <person name="Henrissat B."/>
            <person name="Kuo A."/>
            <person name="Liang C."/>
            <person name="Lipzen A."/>
            <person name="Lutzoni F."/>
            <person name="Magnuson J."/>
            <person name="Mondo S."/>
            <person name="Nolan M."/>
            <person name="Ohm R."/>
            <person name="Pangilinan J."/>
            <person name="Park H.-J."/>
            <person name="Ramirez L."/>
            <person name="Alfaro M."/>
            <person name="Sun H."/>
            <person name="Tritt A."/>
            <person name="Yoshinaga Y."/>
            <person name="Zwiers L.-H."/>
            <person name="Turgeon B."/>
            <person name="Goodwin S."/>
            <person name="Spatafora J."/>
            <person name="Crous P."/>
            <person name="Grigoriev I."/>
        </authorList>
    </citation>
    <scope>NUCLEOTIDE SEQUENCE</scope>
    <source>
        <strain evidence="2 4">CBS 304.34</strain>
    </source>
</reference>
<evidence type="ECO:0000313" key="3">
    <source>
        <dbReference type="Proteomes" id="UP000504636"/>
    </source>
</evidence>
<organism evidence="2">
    <name type="scientific">Mytilinidion resinicola</name>
    <dbReference type="NCBI Taxonomy" id="574789"/>
    <lineage>
        <taxon>Eukaryota</taxon>
        <taxon>Fungi</taxon>
        <taxon>Dikarya</taxon>
        <taxon>Ascomycota</taxon>
        <taxon>Pezizomycotina</taxon>
        <taxon>Dothideomycetes</taxon>
        <taxon>Pleosporomycetidae</taxon>
        <taxon>Mytilinidiales</taxon>
        <taxon>Mytilinidiaceae</taxon>
        <taxon>Mytilinidion</taxon>
    </lineage>
</organism>
<protein>
    <recommendedName>
        <fullName evidence="1">2EXR domain-containing protein</fullName>
    </recommendedName>
</protein>
<dbReference type="Pfam" id="PF20150">
    <property type="entry name" value="2EXR"/>
    <property type="match status" value="1"/>
</dbReference>
<gene>
    <name evidence="2 4" type="ORF">BDZ99DRAFT_465006</name>
</gene>
<dbReference type="GeneID" id="54461338"/>
<dbReference type="OrthoDB" id="5272396at2759"/>
<feature type="domain" description="2EXR" evidence="1">
    <location>
        <begin position="25"/>
        <end position="101"/>
    </location>
</feature>
<name>A0A6A6YHP6_9PEZI</name>
<evidence type="ECO:0000259" key="1">
    <source>
        <dbReference type="Pfam" id="PF20150"/>
    </source>
</evidence>
<dbReference type="PANTHER" id="PTHR42085">
    <property type="entry name" value="F-BOX DOMAIN-CONTAINING PROTEIN"/>
    <property type="match status" value="1"/>
</dbReference>